<protein>
    <recommendedName>
        <fullName evidence="2">Neprosin PEP catalytic domain-containing protein</fullName>
    </recommendedName>
</protein>
<dbReference type="Pfam" id="PF03080">
    <property type="entry name" value="Neprosin"/>
    <property type="match status" value="1"/>
</dbReference>
<proteinExistence type="predicted"/>
<evidence type="ECO:0000259" key="2">
    <source>
        <dbReference type="PROSITE" id="PS52045"/>
    </source>
</evidence>
<evidence type="ECO:0000313" key="3">
    <source>
        <dbReference type="EMBL" id="QCD78776.1"/>
    </source>
</evidence>
<organism evidence="3 4">
    <name type="scientific">Vigna unguiculata</name>
    <name type="common">Cowpea</name>
    <dbReference type="NCBI Taxonomy" id="3917"/>
    <lineage>
        <taxon>Eukaryota</taxon>
        <taxon>Viridiplantae</taxon>
        <taxon>Streptophyta</taxon>
        <taxon>Embryophyta</taxon>
        <taxon>Tracheophyta</taxon>
        <taxon>Spermatophyta</taxon>
        <taxon>Magnoliopsida</taxon>
        <taxon>eudicotyledons</taxon>
        <taxon>Gunneridae</taxon>
        <taxon>Pentapetalae</taxon>
        <taxon>rosids</taxon>
        <taxon>fabids</taxon>
        <taxon>Fabales</taxon>
        <taxon>Fabaceae</taxon>
        <taxon>Papilionoideae</taxon>
        <taxon>50 kb inversion clade</taxon>
        <taxon>NPAAA clade</taxon>
        <taxon>indigoferoid/millettioid clade</taxon>
        <taxon>Phaseoleae</taxon>
        <taxon>Vigna</taxon>
    </lineage>
</organism>
<feature type="domain" description="Neprosin PEP catalytic" evidence="2">
    <location>
        <begin position="1"/>
        <end position="105"/>
    </location>
</feature>
<dbReference type="PANTHER" id="PTHR31589">
    <property type="entry name" value="PROTEIN, PUTATIVE (DUF239)-RELATED-RELATED"/>
    <property type="match status" value="1"/>
</dbReference>
<dbReference type="PANTHER" id="PTHR31589:SF223">
    <property type="entry name" value="PROTEIN, PUTATIVE (DUF239)-RELATED"/>
    <property type="match status" value="1"/>
</dbReference>
<dbReference type="Proteomes" id="UP000501690">
    <property type="component" value="Linkage Group LG1"/>
</dbReference>
<evidence type="ECO:0000313" key="4">
    <source>
        <dbReference type="Proteomes" id="UP000501690"/>
    </source>
</evidence>
<dbReference type="PROSITE" id="PS52045">
    <property type="entry name" value="NEPROSIN_PEP_CD"/>
    <property type="match status" value="1"/>
</dbReference>
<dbReference type="InterPro" id="IPR053168">
    <property type="entry name" value="Glutamic_endopeptidase"/>
</dbReference>
<evidence type="ECO:0000256" key="1">
    <source>
        <dbReference type="SAM" id="MobiDB-lite"/>
    </source>
</evidence>
<sequence>MDAKLFSNMSSVDQVGWGGRTRTHPGTQSPQMGSGHFPHDDNPRHACYFKLVSIQDNERKTHGAKVYETHSFTDNPMCYDVRYYGDQGPYFGYVLQFGGPGGNCGN</sequence>
<dbReference type="EMBL" id="CP039345">
    <property type="protein sequence ID" value="QCD78776.1"/>
    <property type="molecule type" value="Genomic_DNA"/>
</dbReference>
<dbReference type="InterPro" id="IPR004314">
    <property type="entry name" value="Neprosin"/>
</dbReference>
<reference evidence="3 4" key="1">
    <citation type="submission" date="2019-04" db="EMBL/GenBank/DDBJ databases">
        <title>An improved genome assembly and genetic linkage map for asparagus bean, Vigna unguiculata ssp. sesquipedialis.</title>
        <authorList>
            <person name="Xia Q."/>
            <person name="Zhang R."/>
            <person name="Dong Y."/>
        </authorList>
    </citation>
    <scope>NUCLEOTIDE SEQUENCE [LARGE SCALE GENOMIC DNA]</scope>
    <source>
        <tissue evidence="3">Leaf</tissue>
    </source>
</reference>
<accession>A0A4D6KL68</accession>
<keyword evidence="4" id="KW-1185">Reference proteome</keyword>
<name>A0A4D6KL68_VIGUN</name>
<dbReference type="AlphaFoldDB" id="A0A4D6KL68"/>
<gene>
    <name evidence="3" type="ORF">DEO72_LG1g2412</name>
</gene>
<feature type="region of interest" description="Disordered" evidence="1">
    <location>
        <begin position="14"/>
        <end position="40"/>
    </location>
</feature>